<dbReference type="STRING" id="263852.SAMN02745116_01767"/>
<dbReference type="Proteomes" id="UP000190328">
    <property type="component" value="Unassembled WGS sequence"/>
</dbReference>
<gene>
    <name evidence="1" type="ORF">SAMN02745116_01767</name>
</gene>
<dbReference type="AlphaFoldDB" id="A0A1T4PE44"/>
<accession>A0A1T4PE44</accession>
<evidence type="ECO:0000313" key="2">
    <source>
        <dbReference type="Proteomes" id="UP000190328"/>
    </source>
</evidence>
<keyword evidence="2" id="KW-1185">Reference proteome</keyword>
<dbReference type="EMBL" id="FUXI01000020">
    <property type="protein sequence ID" value="SJZ89506.1"/>
    <property type="molecule type" value="Genomic_DNA"/>
</dbReference>
<sequence length="117" mass="14161">MKQYILERKEELRAKKHIEDENFWIKGSNKNNFEAENYIIKLEQDKRLAKLEKQYIAVRNCLERADDDTKALIQEFYLQEHSAWSFHAFAEKMCLNKNQATSKVNKFIDELEYELIR</sequence>
<dbReference type="NCBIfam" id="TIGR01636">
    <property type="entry name" value="phage_rinA"/>
    <property type="match status" value="1"/>
</dbReference>
<name>A0A1T4PE44_9ENTE</name>
<reference evidence="2" key="1">
    <citation type="submission" date="2017-02" db="EMBL/GenBank/DDBJ databases">
        <authorList>
            <person name="Varghese N."/>
            <person name="Submissions S."/>
        </authorList>
    </citation>
    <scope>NUCLEOTIDE SEQUENCE [LARGE SCALE GENOMIC DNA]</scope>
    <source>
        <strain evidence="2">ATCC BAA-1030</strain>
    </source>
</reference>
<organism evidence="1 2">
    <name type="scientific">Pilibacter termitis</name>
    <dbReference type="NCBI Taxonomy" id="263852"/>
    <lineage>
        <taxon>Bacteria</taxon>
        <taxon>Bacillati</taxon>
        <taxon>Bacillota</taxon>
        <taxon>Bacilli</taxon>
        <taxon>Lactobacillales</taxon>
        <taxon>Enterococcaceae</taxon>
        <taxon>Pilibacter</taxon>
    </lineage>
</organism>
<evidence type="ECO:0000313" key="1">
    <source>
        <dbReference type="EMBL" id="SJZ89506.1"/>
    </source>
</evidence>
<dbReference type="InterPro" id="IPR006523">
    <property type="entry name" value="RinA"/>
</dbReference>
<protein>
    <submittedName>
        <fullName evidence="1">Phage transcriptional activator, RinA family</fullName>
    </submittedName>
</protein>
<proteinExistence type="predicted"/>